<name>Q2QNB3_ORYSJ</name>
<dbReference type="EMBL" id="DP000011">
    <property type="protein sequence ID" value="ABA99671.1"/>
    <property type="molecule type" value="Genomic_DNA"/>
</dbReference>
<proteinExistence type="predicted"/>
<protein>
    <submittedName>
        <fullName evidence="1">Uncharacterized protein</fullName>
    </submittedName>
</protein>
<sequence>MAPAALHHKLYTTETAQETEGSRIHLQKRHCTILLLCSWTSLELKTPNDFKNKNKKKKKSQEHEQCNGCEVRGEGFAFAFASLGDD</sequence>
<evidence type="ECO:0000313" key="1">
    <source>
        <dbReference type="EMBL" id="ABA99671.1"/>
    </source>
</evidence>
<accession>Q2QNB3</accession>
<organism evidence="1">
    <name type="scientific">Oryza sativa subsp. japonica</name>
    <name type="common">Rice</name>
    <dbReference type="NCBI Taxonomy" id="39947"/>
    <lineage>
        <taxon>Eukaryota</taxon>
        <taxon>Viridiplantae</taxon>
        <taxon>Streptophyta</taxon>
        <taxon>Embryophyta</taxon>
        <taxon>Tracheophyta</taxon>
        <taxon>Spermatophyta</taxon>
        <taxon>Magnoliopsida</taxon>
        <taxon>Liliopsida</taxon>
        <taxon>Poales</taxon>
        <taxon>Poaceae</taxon>
        <taxon>BOP clade</taxon>
        <taxon>Oryzoideae</taxon>
        <taxon>Oryzeae</taxon>
        <taxon>Oryzinae</taxon>
        <taxon>Oryza</taxon>
        <taxon>Oryza sativa</taxon>
    </lineage>
</organism>
<reference evidence="1" key="2">
    <citation type="submission" date="2005-04" db="EMBL/GenBank/DDBJ databases">
        <authorList>
            <person name="Buell C.R."/>
            <person name="Wing R.A."/>
            <person name="McCombie W.A."/>
            <person name="Ouyang S."/>
        </authorList>
    </citation>
    <scope>NUCLEOTIDE SEQUENCE</scope>
</reference>
<reference evidence="1" key="1">
    <citation type="journal article" date="2005" name="BMC Biol.">
        <title>The sequence of rice chromosomes 11 and 12, rich in disease resistance genes and recent gene duplications.</title>
        <authorList>
            <consortium name="The rice chromosomes 11 and 12 sequencing consortia"/>
        </authorList>
    </citation>
    <scope>NUCLEOTIDE SEQUENCE [LARGE SCALE GENOMIC DNA]</scope>
</reference>
<gene>
    <name evidence="1" type="ordered locus">LOC_Os12g38390</name>
</gene>
<dbReference type="AlphaFoldDB" id="Q2QNB3"/>
<reference evidence="1" key="3">
    <citation type="submission" date="2006-01" db="EMBL/GenBank/DDBJ databases">
        <authorList>
            <person name="Buell R."/>
        </authorList>
    </citation>
    <scope>NUCLEOTIDE SEQUENCE</scope>
</reference>